<gene>
    <name evidence="1" type="ORF">E5329_07825</name>
</gene>
<dbReference type="Proteomes" id="UP000304953">
    <property type="component" value="Unassembled WGS sequence"/>
</dbReference>
<accession>A0AC61RYJ3</accession>
<evidence type="ECO:0000313" key="1">
    <source>
        <dbReference type="EMBL" id="TGY96895.1"/>
    </source>
</evidence>
<keyword evidence="2" id="KW-1185">Reference proteome</keyword>
<evidence type="ECO:0000313" key="2">
    <source>
        <dbReference type="Proteomes" id="UP000304953"/>
    </source>
</evidence>
<sequence>MQKKLEELAAGICISNSSILQFSVEKLELEVVEGTDYTGEFRIESAGDMMVQGLVCSSSPRMECSNPKFQGENIIQRFVFHSEGLSEGDSQKGNFHIISNQGEYDLPFSVSVSRNYVNSSVGKIKSIFDFANLAQNSYEEAVRIFGLPEFIHIFKPQETEERLLYRMLKRKPCTMAQVEEFLIAARKKKRVSFRIEEAQREFYRLNETIKQHITLKKEEWGYLAIEISSDAEWLCPVKKVITTEDFVGSYGAAEYMIAAEHLHAGMNYGRITLKAPFQTEQVEISVSQGNPERERPKLAIRKKQVELMNLYLDFGLRKMVTGVWTKLTVKKLEELNQLDPGNLWYLLARAQAFLVNKQRQEGEWALDAFPKHNVDKESPLYAYYLYLCSLREPEPVYVNKITGKIRKIYHKHQENNMLLWMLLFLDEELNYSKGRKLEIIARQIASAGESPVLYLEAYRIVEKEPFLMYRADLFERNILYWAARRHAVTRGMAEQVCQIVKEIENFDPIWYRILCACYDVFPEKEMLQAICSYCMKWNCYGKDYWKWYHLGIGEELRIAGIYEAWMLSAGKKQLAKMPKAVVIYFQYHSSLACRPQAMLYRAMIEHKSSWKSNYQHYRKNMEIFAIKQLQAGRIDEDMSVVYREVLTPELITDEIAGHLSKILFTHQVTCRDAKARQLVVRQHPLKQEQRIPLNHGIGYVNLYSSSYQILLEDSRGNRYLPQEELSVVPLMDSEKFMDKGKNAAKEKLPYLLKYFDGKKIWQTYVPEDLPNLQMLMESEAVSNEYQEELRPQMIAYFYYNYTGEALDEFLLSVSFEGMQKRARERIMELLVARRHYRRAYELLLSYGSENISAPKLVHVISHRMEELDTEEGPDEFLLGLCRSVFLRGKYNERILNYMCRFFYGNLEEMMKLWQAACDFELDAYELEERCLIQFLYTEEFSGNIERIFESYGENMGRELVILACLSWISCQFVAKDAVVSDYVFEKIYRLMKEGVEMNEVCKLGFLKWCASDRTITEEENIWAEKILDEFISRGKYYGFYKSLSESFAGKYLYHDKVFLEYRTSPGRKVILSYLPAGCSEYVELDMPEMYDGLFVKDFLVFYGEKIPYYIKEEKDGKWMVTESGQMQNQELCTHAEGSRYDLINDMMVSRQMEDEITLMERLETYGRLDGLAREEFGIL</sequence>
<protein>
    <submittedName>
        <fullName evidence="1">Uncharacterized protein</fullName>
    </submittedName>
</protein>
<dbReference type="EMBL" id="SRYA01000012">
    <property type="protein sequence ID" value="TGY96895.1"/>
    <property type="molecule type" value="Genomic_DNA"/>
</dbReference>
<comment type="caution">
    <text evidence="1">The sequence shown here is derived from an EMBL/GenBank/DDBJ whole genome shotgun (WGS) entry which is preliminary data.</text>
</comment>
<proteinExistence type="predicted"/>
<organism evidence="1 2">
    <name type="scientific">Petralouisia muris</name>
    <dbReference type="NCBI Taxonomy" id="3032872"/>
    <lineage>
        <taxon>Bacteria</taxon>
        <taxon>Bacillati</taxon>
        <taxon>Bacillota</taxon>
        <taxon>Clostridia</taxon>
        <taxon>Lachnospirales</taxon>
        <taxon>Lachnospiraceae</taxon>
        <taxon>Petralouisia</taxon>
    </lineage>
</organism>
<name>A0AC61RYJ3_9FIRM</name>
<reference evidence="1" key="1">
    <citation type="submission" date="2019-04" db="EMBL/GenBank/DDBJ databases">
        <title>Microbes associate with the intestines of laboratory mice.</title>
        <authorList>
            <person name="Navarre W."/>
            <person name="Wong E."/>
            <person name="Huang K."/>
            <person name="Tropini C."/>
            <person name="Ng K."/>
            <person name="Yu B."/>
        </authorList>
    </citation>
    <scope>NUCLEOTIDE SEQUENCE</scope>
    <source>
        <strain evidence="1">NM01_1-7b</strain>
    </source>
</reference>